<organism evidence="2 3">
    <name type="scientific">Hesseltinella vesiculosa</name>
    <dbReference type="NCBI Taxonomy" id="101127"/>
    <lineage>
        <taxon>Eukaryota</taxon>
        <taxon>Fungi</taxon>
        <taxon>Fungi incertae sedis</taxon>
        <taxon>Mucoromycota</taxon>
        <taxon>Mucoromycotina</taxon>
        <taxon>Mucoromycetes</taxon>
        <taxon>Mucorales</taxon>
        <taxon>Cunninghamellaceae</taxon>
        <taxon>Hesseltinella</taxon>
    </lineage>
</organism>
<evidence type="ECO:0000259" key="1">
    <source>
        <dbReference type="SMART" id="SM01017"/>
    </source>
</evidence>
<dbReference type="PANTHER" id="PTHR11188:SF17">
    <property type="entry name" value="FI21816P1"/>
    <property type="match status" value="1"/>
</dbReference>
<dbReference type="Pfam" id="PF02752">
    <property type="entry name" value="Arrestin_C"/>
    <property type="match status" value="1"/>
</dbReference>
<gene>
    <name evidence="2" type="ORF">DM01DRAFT_1019635</name>
</gene>
<dbReference type="SMART" id="SM01017">
    <property type="entry name" value="Arrestin_C"/>
    <property type="match status" value="1"/>
</dbReference>
<dbReference type="InterPro" id="IPR014752">
    <property type="entry name" value="Arrestin-like_C"/>
</dbReference>
<dbReference type="Gene3D" id="2.60.40.640">
    <property type="match status" value="1"/>
</dbReference>
<dbReference type="GO" id="GO:0015031">
    <property type="term" value="P:protein transport"/>
    <property type="evidence" value="ECO:0007669"/>
    <property type="project" value="TreeGrafter"/>
</dbReference>
<dbReference type="InterPro" id="IPR014756">
    <property type="entry name" value="Ig_E-set"/>
</dbReference>
<accession>A0A1X2GLA8</accession>
<dbReference type="AlphaFoldDB" id="A0A1X2GLA8"/>
<evidence type="ECO:0000313" key="2">
    <source>
        <dbReference type="EMBL" id="ORX56387.1"/>
    </source>
</evidence>
<keyword evidence="3" id="KW-1185">Reference proteome</keyword>
<dbReference type="SUPFAM" id="SSF81296">
    <property type="entry name" value="E set domains"/>
    <property type="match status" value="1"/>
</dbReference>
<dbReference type="EMBL" id="MCGT01000010">
    <property type="protein sequence ID" value="ORX56387.1"/>
    <property type="molecule type" value="Genomic_DNA"/>
</dbReference>
<comment type="caution">
    <text evidence="2">The sequence shown here is derived from an EMBL/GenBank/DDBJ whole genome shotgun (WGS) entry which is preliminary data.</text>
</comment>
<reference evidence="2 3" key="1">
    <citation type="submission" date="2016-07" db="EMBL/GenBank/DDBJ databases">
        <title>Pervasive Adenine N6-methylation of Active Genes in Fungi.</title>
        <authorList>
            <consortium name="DOE Joint Genome Institute"/>
            <person name="Mondo S.J."/>
            <person name="Dannebaum R.O."/>
            <person name="Kuo R.C."/>
            <person name="Labutti K."/>
            <person name="Haridas S."/>
            <person name="Kuo A."/>
            <person name="Salamov A."/>
            <person name="Ahrendt S.R."/>
            <person name="Lipzen A."/>
            <person name="Sullivan W."/>
            <person name="Andreopoulos W.B."/>
            <person name="Clum A."/>
            <person name="Lindquist E."/>
            <person name="Daum C."/>
            <person name="Ramamoorthy G.K."/>
            <person name="Gryganskyi A."/>
            <person name="Culley D."/>
            <person name="Magnuson J.K."/>
            <person name="James T.Y."/>
            <person name="O'Malley M.A."/>
            <person name="Stajich J.E."/>
            <person name="Spatafora J.W."/>
            <person name="Visel A."/>
            <person name="Grigoriev I.V."/>
        </authorList>
    </citation>
    <scope>NUCLEOTIDE SEQUENCE [LARGE SCALE GENOMIC DNA]</scope>
    <source>
        <strain evidence="2 3">NRRL 3301</strain>
    </source>
</reference>
<dbReference type="OrthoDB" id="7785529at2759"/>
<evidence type="ECO:0000313" key="3">
    <source>
        <dbReference type="Proteomes" id="UP000242146"/>
    </source>
</evidence>
<dbReference type="GO" id="GO:0005737">
    <property type="term" value="C:cytoplasm"/>
    <property type="evidence" value="ECO:0007669"/>
    <property type="project" value="TreeGrafter"/>
</dbReference>
<sequence>MKNFPLCLQPKVSKKLLVLDRISSRKDEYQSPISNDKEISLACDKDILKDKVVRWNKGDNVPVSAKLFLPVSCYLPGQTLPICVQVKHVAPIKQMQGIQIHLERLVSVTKGNGEKSMDSQVVAQVTLPLICDVEDTSASINSHLDIPKDTIPTTLSASPIQVTYRLRAAVHVDMASLVEEPTTPLRKRDIAKGMVNSWGKRSNSVQESASTTSLFGSVLDLELPIVIGTTAAEPSSPTDDAKHFFLEDLPPQLPARRPKSAMFLTHQSSSPALFTSAEDEKKLLDRRLHHPKPPLPPRSVTDPFSLINHQQDTWSPVQPSAPDFHDFCTDTKIAP</sequence>
<dbReference type="InterPro" id="IPR050357">
    <property type="entry name" value="Arrestin_domain-protein"/>
</dbReference>
<dbReference type="PANTHER" id="PTHR11188">
    <property type="entry name" value="ARRESTIN DOMAIN CONTAINING PROTEIN"/>
    <property type="match status" value="1"/>
</dbReference>
<feature type="domain" description="Arrestin C-terminal-like" evidence="1">
    <location>
        <begin position="59"/>
        <end position="232"/>
    </location>
</feature>
<dbReference type="InterPro" id="IPR011022">
    <property type="entry name" value="Arrestin_C-like"/>
</dbReference>
<dbReference type="STRING" id="101127.A0A1X2GLA8"/>
<proteinExistence type="predicted"/>
<protein>
    <recommendedName>
        <fullName evidence="1">Arrestin C-terminal-like domain-containing protein</fullName>
    </recommendedName>
</protein>
<dbReference type="Proteomes" id="UP000242146">
    <property type="component" value="Unassembled WGS sequence"/>
</dbReference>
<name>A0A1X2GLA8_9FUNG</name>